<evidence type="ECO:0000256" key="1">
    <source>
        <dbReference type="ARBA" id="ARBA00007734"/>
    </source>
</evidence>
<dbReference type="InterPro" id="IPR036779">
    <property type="entry name" value="LysM_dom_sf"/>
</dbReference>
<dbReference type="InterPro" id="IPR008258">
    <property type="entry name" value="Transglycosylase_SLT_dom_1"/>
</dbReference>
<dbReference type="SUPFAM" id="SSF54106">
    <property type="entry name" value="LysM domain"/>
    <property type="match status" value="1"/>
</dbReference>
<dbReference type="Pfam" id="PF01464">
    <property type="entry name" value="SLT"/>
    <property type="match status" value="1"/>
</dbReference>
<sequence>MPLRSIAAFRVALAAAIALSILPAADAAAQSRRDRAAAAGLGERMAAAETRYREALVGAANADPAARAEGDAALEDMEDVMLECERQRGCALSSLLPAWKRLLKEQADDAVGDTDDDLGAESVVEGGLPTGNVPEAASAAALLSEDGQRFVRMVQFNPAVQEGIRRWLTDMRVALVTSHENYQYMRHLMAPAFEKRGLPEALLFGIMAKESNGRVHAGSRAGAVGPLQFMPATGTRFGLGPDGSGFDTRYDPALSADAAAMYLSERFAEFGDEVEKWLAAYNGGEGRARRIHAANGGRQFWDADVYSQFPAETRDYVPMVIAAAWLYLHPKEYGLSFPKVDVRPTHFVLTRPASIYELTVCMGDSGSRHGYMRQLRNLNPRFEADQVIPAGAVLQGTTRMAALYSRWCAQGRRAELARQLVGSRAETALVRTGPVTPVRTAAPGAAASAAREHRVARGDTLAAVARRYGCRVRELAQANRLKAPQYAIRVGQRLRLEGCHG</sequence>
<evidence type="ECO:0000259" key="3">
    <source>
        <dbReference type="PROSITE" id="PS51782"/>
    </source>
</evidence>
<reference evidence="4 5" key="1">
    <citation type="submission" date="2019-07" db="EMBL/GenBank/DDBJ databases">
        <title>Full genome sequence of Luteimonas sp. Gr-4.</title>
        <authorList>
            <person name="Im W.-T."/>
        </authorList>
    </citation>
    <scope>NUCLEOTIDE SEQUENCE [LARGE SCALE GENOMIC DNA]</scope>
    <source>
        <strain evidence="4 5">Gr-4</strain>
    </source>
</reference>
<dbReference type="Pfam" id="PF01476">
    <property type="entry name" value="LysM"/>
    <property type="match status" value="1"/>
</dbReference>
<feature type="domain" description="LysM" evidence="3">
    <location>
        <begin position="451"/>
        <end position="496"/>
    </location>
</feature>
<dbReference type="AlphaFoldDB" id="A0A518N1U9"/>
<name>A0A518N1U9_9GAMM</name>
<dbReference type="RefSeq" id="WP_144889928.1">
    <property type="nucleotide sequence ID" value="NZ_CP042218.1"/>
</dbReference>
<comment type="similarity">
    <text evidence="1">Belongs to the transglycosylase Slt family.</text>
</comment>
<dbReference type="CDD" id="cd00118">
    <property type="entry name" value="LysM"/>
    <property type="match status" value="1"/>
</dbReference>
<dbReference type="Gene3D" id="3.10.350.10">
    <property type="entry name" value="LysM domain"/>
    <property type="match status" value="1"/>
</dbReference>
<dbReference type="InterPro" id="IPR018392">
    <property type="entry name" value="LysM"/>
</dbReference>
<keyword evidence="2" id="KW-0732">Signal</keyword>
<evidence type="ECO:0000313" key="5">
    <source>
        <dbReference type="Proteomes" id="UP000316584"/>
    </source>
</evidence>
<accession>A0A518N1U9</accession>
<gene>
    <name evidence="4" type="ORF">FPZ22_02455</name>
</gene>
<evidence type="ECO:0000256" key="2">
    <source>
        <dbReference type="SAM" id="SignalP"/>
    </source>
</evidence>
<feature type="signal peptide" evidence="2">
    <location>
        <begin position="1"/>
        <end position="27"/>
    </location>
</feature>
<organism evidence="4 5">
    <name type="scientific">Luteimonas granuli</name>
    <dbReference type="NCBI Taxonomy" id="1176533"/>
    <lineage>
        <taxon>Bacteria</taxon>
        <taxon>Pseudomonadati</taxon>
        <taxon>Pseudomonadota</taxon>
        <taxon>Gammaproteobacteria</taxon>
        <taxon>Lysobacterales</taxon>
        <taxon>Lysobacteraceae</taxon>
        <taxon>Luteimonas</taxon>
    </lineage>
</organism>
<dbReference type="InterPro" id="IPR023346">
    <property type="entry name" value="Lysozyme-like_dom_sf"/>
</dbReference>
<dbReference type="PROSITE" id="PS51782">
    <property type="entry name" value="LYSM"/>
    <property type="match status" value="1"/>
</dbReference>
<dbReference type="SMART" id="SM00257">
    <property type="entry name" value="LysM"/>
    <property type="match status" value="1"/>
</dbReference>
<dbReference type="SUPFAM" id="SSF53955">
    <property type="entry name" value="Lysozyme-like"/>
    <property type="match status" value="1"/>
</dbReference>
<feature type="chain" id="PRO_5021965185" evidence="2">
    <location>
        <begin position="28"/>
        <end position="501"/>
    </location>
</feature>
<dbReference type="KEGG" id="lug:FPZ22_02455"/>
<dbReference type="PANTHER" id="PTHR37423">
    <property type="entry name" value="SOLUBLE LYTIC MUREIN TRANSGLYCOSYLASE-RELATED"/>
    <property type="match status" value="1"/>
</dbReference>
<dbReference type="EMBL" id="CP042218">
    <property type="protein sequence ID" value="QDW65895.1"/>
    <property type="molecule type" value="Genomic_DNA"/>
</dbReference>
<keyword evidence="5" id="KW-1185">Reference proteome</keyword>
<proteinExistence type="inferred from homology"/>
<dbReference type="PANTHER" id="PTHR37423:SF2">
    <property type="entry name" value="MEMBRANE-BOUND LYTIC MUREIN TRANSGLYCOSYLASE C"/>
    <property type="match status" value="1"/>
</dbReference>
<protein>
    <submittedName>
        <fullName evidence="4">LysM peptidoglycan-binding domain-containing protein</fullName>
    </submittedName>
</protein>
<dbReference type="OrthoDB" id="9815002at2"/>
<dbReference type="Proteomes" id="UP000316584">
    <property type="component" value="Chromosome"/>
</dbReference>
<dbReference type="Gene3D" id="1.10.530.10">
    <property type="match status" value="1"/>
</dbReference>
<evidence type="ECO:0000313" key="4">
    <source>
        <dbReference type="EMBL" id="QDW65895.1"/>
    </source>
</evidence>